<organism evidence="2 3">
    <name type="scientific">Desulfobotulus alkaliphilus</name>
    <dbReference type="NCBI Taxonomy" id="622671"/>
    <lineage>
        <taxon>Bacteria</taxon>
        <taxon>Pseudomonadati</taxon>
        <taxon>Thermodesulfobacteriota</taxon>
        <taxon>Desulfobacteria</taxon>
        <taxon>Desulfobacterales</taxon>
        <taxon>Desulfobacteraceae</taxon>
        <taxon>Desulfobotulus</taxon>
    </lineage>
</organism>
<dbReference type="Proteomes" id="UP000318307">
    <property type="component" value="Unassembled WGS sequence"/>
</dbReference>
<dbReference type="Pfam" id="PF05136">
    <property type="entry name" value="Phage_portal_2"/>
    <property type="match status" value="1"/>
</dbReference>
<accession>A0A562RHM6</accession>
<dbReference type="NCBIfam" id="TIGR01539">
    <property type="entry name" value="portal_lambda"/>
    <property type="match status" value="1"/>
</dbReference>
<gene>
    <name evidence="2" type="ORF">LZ24_02544</name>
</gene>
<dbReference type="EMBL" id="VLLC01000021">
    <property type="protein sequence ID" value="TWI68571.1"/>
    <property type="molecule type" value="Genomic_DNA"/>
</dbReference>
<dbReference type="GO" id="GO:0005198">
    <property type="term" value="F:structural molecule activity"/>
    <property type="evidence" value="ECO:0007669"/>
    <property type="project" value="InterPro"/>
</dbReference>
<comment type="caution">
    <text evidence="2">The sequence shown here is derived from an EMBL/GenBank/DDBJ whole genome shotgun (WGS) entry which is preliminary data.</text>
</comment>
<protein>
    <submittedName>
        <fullName evidence="2">Lambda family phage portal protein</fullName>
    </submittedName>
</protein>
<reference evidence="2 3" key="1">
    <citation type="submission" date="2019-07" db="EMBL/GenBank/DDBJ databases">
        <title>Genome sequencing of 100 strains of the haloalkaliphilic chemolithoautotrophic sulfur-oxidizing bacterium Thioalkalivibrio.</title>
        <authorList>
            <person name="Muyzer G."/>
        </authorList>
    </citation>
    <scope>NUCLEOTIDE SEQUENCE [LARGE SCALE GENOMIC DNA]</scope>
    <source>
        <strain evidence="2 3">ASO4-4</strain>
    </source>
</reference>
<evidence type="ECO:0000313" key="3">
    <source>
        <dbReference type="Proteomes" id="UP000318307"/>
    </source>
</evidence>
<keyword evidence="3" id="KW-1185">Reference proteome</keyword>
<dbReference type="RefSeq" id="WP_144685642.1">
    <property type="nucleotide sequence ID" value="NZ_VLLC01000021.1"/>
</dbReference>
<evidence type="ECO:0000313" key="2">
    <source>
        <dbReference type="EMBL" id="TWI68571.1"/>
    </source>
</evidence>
<evidence type="ECO:0000256" key="1">
    <source>
        <dbReference type="SAM" id="MobiDB-lite"/>
    </source>
</evidence>
<proteinExistence type="predicted"/>
<dbReference type="GO" id="GO:0019068">
    <property type="term" value="P:virion assembly"/>
    <property type="evidence" value="ECO:0007669"/>
    <property type="project" value="InterPro"/>
</dbReference>
<sequence>MTAPLSIPSIRNLDLRPTQPGPVSGGNTFGYSRKGAGRKGSLGKWYGQKLSRFTESREREILTGRAADIIGSDPHAASVSDSMATHIVGTGLTPQPSPFFKALGMTEDEAQDMREACRLAWISWQSEADARGRLPFWMLSLLAVYDYFTHGEFFQQPVMLDSPNRTFSLALQQISPSRVFTPADRQDNGAFRDGIEIGTMGQPLRYWVAGVDARTGKMARNAGDFTPVPAWVGHRPGIFHGMISKGTDQYRGVSPLAPAMKLFRDLSDYLDFEVVGAIVAASFPVWIETPYPSEMAEQFLDKNEMSQRGEEYQEVAPAGIYYGRSGERPHILSTTRPGNTFEPFVERLLRGIGASVGLPYEVISKDFSKTNYAGARAALLEAWNLFSLYQQWLVSGYMQPIYEMLMEEAYLRGWIKIKKHWPDWYAARRLYTHCRWIPPRRGHVDPSKEISAIIDAMNSNIMTLGEAIAEVRGGSADWESILEQRGRERAREKEKDLVVERGRKAVWKDGEEE</sequence>
<feature type="region of interest" description="Disordered" evidence="1">
    <location>
        <begin position="1"/>
        <end position="40"/>
    </location>
</feature>
<name>A0A562RHM6_9BACT</name>
<dbReference type="OrthoDB" id="622132at2"/>
<dbReference type="AlphaFoldDB" id="A0A562RHM6"/>
<dbReference type="InterPro" id="IPR006429">
    <property type="entry name" value="Phage_lambda_portal"/>
</dbReference>